<evidence type="ECO:0000256" key="3">
    <source>
        <dbReference type="ARBA" id="ARBA00022478"/>
    </source>
</evidence>
<sequence>MLTPQFAASFFTFSPLKHGHRFALLPHSSFFLLPPSLGALTFSVRYPMSFSLMDSDAEDSKSQQEPQSKKVKNKKNKKKSDPPPQDVMVRAKVQVVPEHPGKTAPVVGYFPTGFDPVKSSVSTGFRVYQNMTLRKRLQLVVSPAGSPVEFVGTSYSGEAAAGYRAMYALGVFDKETQTLKVVPIAANKIFRLEPKVKGLEAADKEPASSTIEELTQEEKARQTTAMFGTKRDNEKNKKWLALQQGQEPNPQEKLDVKMKNVAKKKALGDTDVHVFRNIPPYDTSADTPQKAYVLDKIILKGEWDYLEDIYNILHLGEADFSAYPNFVRNRIQKLRNIPDESEKKQLSCIFSYINHLIKFKDQNSMDAASAKNHKIPSILRHRFSTLFDVTESKRLPPEKIDLLNSYVLVLTLFSDEFKTDYTDIAKDLRMIGVSVKQRYEHLGCKILRQKNVSYATLPVPLKFPTLIRKRKR</sequence>
<keyword evidence="8" id="KW-1185">Reference proteome</keyword>
<feature type="compositionally biased region" description="Basic residues" evidence="6">
    <location>
        <begin position="69"/>
        <end position="78"/>
    </location>
</feature>
<dbReference type="GO" id="GO:0003677">
    <property type="term" value="F:DNA binding"/>
    <property type="evidence" value="ECO:0007669"/>
    <property type="project" value="InterPro"/>
</dbReference>
<comment type="similarity">
    <text evidence="2">Belongs to the eukaryotic RPA49/POLR1E RNA polymerase subunit family.</text>
</comment>
<evidence type="ECO:0000256" key="1">
    <source>
        <dbReference type="ARBA" id="ARBA00004604"/>
    </source>
</evidence>
<dbReference type="GO" id="GO:0000428">
    <property type="term" value="C:DNA-directed RNA polymerase complex"/>
    <property type="evidence" value="ECO:0007669"/>
    <property type="project" value="UniProtKB-KW"/>
</dbReference>
<dbReference type="Proteomes" id="UP001372338">
    <property type="component" value="Unassembled WGS sequence"/>
</dbReference>
<keyword evidence="3" id="KW-0240">DNA-directed RNA polymerase</keyword>
<comment type="caution">
    <text evidence="7">The sequence shown here is derived from an EMBL/GenBank/DDBJ whole genome shotgun (WGS) entry which is preliminary data.</text>
</comment>
<keyword evidence="4" id="KW-0804">Transcription</keyword>
<dbReference type="Pfam" id="PF06870">
    <property type="entry name" value="RNA_pol_I_A49"/>
    <property type="match status" value="1"/>
</dbReference>
<evidence type="ECO:0000256" key="5">
    <source>
        <dbReference type="ARBA" id="ARBA00023242"/>
    </source>
</evidence>
<accession>A0AAN9I2X9</accession>
<evidence type="ECO:0000256" key="6">
    <source>
        <dbReference type="SAM" id="MobiDB-lite"/>
    </source>
</evidence>
<proteinExistence type="inferred from homology"/>
<evidence type="ECO:0000313" key="7">
    <source>
        <dbReference type="EMBL" id="KAK7258536.1"/>
    </source>
</evidence>
<evidence type="ECO:0008006" key="9">
    <source>
        <dbReference type="Google" id="ProtNLM"/>
    </source>
</evidence>
<evidence type="ECO:0000256" key="2">
    <source>
        <dbReference type="ARBA" id="ARBA00009430"/>
    </source>
</evidence>
<name>A0AAN9I2X9_CROPI</name>
<dbReference type="GO" id="GO:0006351">
    <property type="term" value="P:DNA-templated transcription"/>
    <property type="evidence" value="ECO:0007669"/>
    <property type="project" value="InterPro"/>
</dbReference>
<gene>
    <name evidence="7" type="ORF">RIF29_24116</name>
</gene>
<keyword evidence="5" id="KW-0539">Nucleus</keyword>
<feature type="region of interest" description="Disordered" evidence="6">
    <location>
        <begin position="55"/>
        <end position="85"/>
    </location>
</feature>
<evidence type="ECO:0000256" key="4">
    <source>
        <dbReference type="ARBA" id="ARBA00023163"/>
    </source>
</evidence>
<protein>
    <recommendedName>
        <fullName evidence="9">RNA polymerase I associated factor, A49-like protein</fullName>
    </recommendedName>
</protein>
<dbReference type="AlphaFoldDB" id="A0AAN9I2X9"/>
<organism evidence="7 8">
    <name type="scientific">Crotalaria pallida</name>
    <name type="common">Smooth rattlebox</name>
    <name type="synonym">Crotalaria striata</name>
    <dbReference type="NCBI Taxonomy" id="3830"/>
    <lineage>
        <taxon>Eukaryota</taxon>
        <taxon>Viridiplantae</taxon>
        <taxon>Streptophyta</taxon>
        <taxon>Embryophyta</taxon>
        <taxon>Tracheophyta</taxon>
        <taxon>Spermatophyta</taxon>
        <taxon>Magnoliopsida</taxon>
        <taxon>eudicotyledons</taxon>
        <taxon>Gunneridae</taxon>
        <taxon>Pentapetalae</taxon>
        <taxon>rosids</taxon>
        <taxon>fabids</taxon>
        <taxon>Fabales</taxon>
        <taxon>Fabaceae</taxon>
        <taxon>Papilionoideae</taxon>
        <taxon>50 kb inversion clade</taxon>
        <taxon>genistoids sensu lato</taxon>
        <taxon>core genistoids</taxon>
        <taxon>Crotalarieae</taxon>
        <taxon>Crotalaria</taxon>
    </lineage>
</organism>
<dbReference type="PANTHER" id="PTHR14440">
    <property type="entry name" value="DNA-DIRECTED RNA POLYMERASE I SUBUNIT RPA49"/>
    <property type="match status" value="1"/>
</dbReference>
<dbReference type="EMBL" id="JAYWIO010000005">
    <property type="protein sequence ID" value="KAK7258536.1"/>
    <property type="molecule type" value="Genomic_DNA"/>
</dbReference>
<dbReference type="InterPro" id="IPR009668">
    <property type="entry name" value="RNA_pol-assoc_fac_A49-like"/>
</dbReference>
<dbReference type="GO" id="GO:0005730">
    <property type="term" value="C:nucleolus"/>
    <property type="evidence" value="ECO:0007669"/>
    <property type="project" value="UniProtKB-SubCell"/>
</dbReference>
<comment type="subcellular location">
    <subcellularLocation>
        <location evidence="1">Nucleus</location>
        <location evidence="1">Nucleolus</location>
    </subcellularLocation>
</comment>
<reference evidence="7 8" key="1">
    <citation type="submission" date="2024-01" db="EMBL/GenBank/DDBJ databases">
        <title>The genomes of 5 underutilized Papilionoideae crops provide insights into root nodulation and disease resistanc.</title>
        <authorList>
            <person name="Yuan L."/>
        </authorList>
    </citation>
    <scope>NUCLEOTIDE SEQUENCE [LARGE SCALE GENOMIC DNA]</scope>
    <source>
        <strain evidence="7">ZHUSHIDOU_FW_LH</strain>
        <tissue evidence="7">Leaf</tissue>
    </source>
</reference>
<evidence type="ECO:0000313" key="8">
    <source>
        <dbReference type="Proteomes" id="UP001372338"/>
    </source>
</evidence>